<evidence type="ECO:0000256" key="2">
    <source>
        <dbReference type="PROSITE-ProRule" id="PRU01002"/>
    </source>
</evidence>
<dbReference type="Pfam" id="PF08879">
    <property type="entry name" value="WRC"/>
    <property type="match status" value="1"/>
</dbReference>
<reference evidence="5" key="1">
    <citation type="submission" date="2023-07" db="EMBL/GenBank/DDBJ databases">
        <title>A chromosome-level genome assembly of Lolium multiflorum.</title>
        <authorList>
            <person name="Chen Y."/>
            <person name="Copetti D."/>
            <person name="Kolliker R."/>
            <person name="Studer B."/>
        </authorList>
    </citation>
    <scope>NUCLEOTIDE SEQUENCE</scope>
    <source>
        <strain evidence="5">02402/16</strain>
        <tissue evidence="5">Leaf</tissue>
    </source>
</reference>
<name>A0AAD8VUM4_LOLMU</name>
<gene>
    <name evidence="5" type="ORF">QYE76_025874</name>
</gene>
<dbReference type="InterPro" id="IPR014977">
    <property type="entry name" value="WRC_dom"/>
</dbReference>
<keyword evidence="6" id="KW-1185">Reference proteome</keyword>
<dbReference type="PANTHER" id="PTHR34122">
    <property type="entry name" value="EXPRESSED PROTEIN-RELATED"/>
    <property type="match status" value="1"/>
</dbReference>
<feature type="region of interest" description="Disordered" evidence="3">
    <location>
        <begin position="1"/>
        <end position="122"/>
    </location>
</feature>
<feature type="domain" description="WRC" evidence="4">
    <location>
        <begin position="177"/>
        <end position="222"/>
    </location>
</feature>
<sequence length="266" mass="28551">MRIRRRPQAQAPIPSPPQLEQHASDPSITPQTPVPPPPGNQQHSVPRKEDDAEEEKSKSEELHPHRPTVDLADEPSLPAHPQGNNVVARSDNAPGRGGGGGAQAQRQAGAAEDGHHGSLENGHHEEWHLPVINDPRERLVNGVIVLAKPSASTTMTLNVKEGIKSDGPKRRRRSTVLLEGSRCSRVNGRAWRCSRPPLAGYSLCEHHLAKGRQSRNANANNGGGGRVATMLKLGRTETVTKKNASPLAMPMDGIVPAVAHLAAEFS</sequence>
<protein>
    <recommendedName>
        <fullName evidence="4">WRC domain-containing protein</fullName>
    </recommendedName>
</protein>
<dbReference type="EMBL" id="JAUUTY010000006">
    <property type="protein sequence ID" value="KAK1620357.1"/>
    <property type="molecule type" value="Genomic_DNA"/>
</dbReference>
<evidence type="ECO:0000313" key="6">
    <source>
        <dbReference type="Proteomes" id="UP001231189"/>
    </source>
</evidence>
<comment type="caution">
    <text evidence="2">Lacks conserved residue(s) required for the propagation of feature annotation.</text>
</comment>
<feature type="compositionally biased region" description="Basic and acidic residues" evidence="3">
    <location>
        <begin position="112"/>
        <end position="122"/>
    </location>
</feature>
<evidence type="ECO:0000313" key="5">
    <source>
        <dbReference type="EMBL" id="KAK1620357.1"/>
    </source>
</evidence>
<dbReference type="Proteomes" id="UP001231189">
    <property type="component" value="Unassembled WGS sequence"/>
</dbReference>
<dbReference type="PANTHER" id="PTHR34122:SF1">
    <property type="entry name" value="EXPRESSED PROTEIN"/>
    <property type="match status" value="1"/>
</dbReference>
<feature type="compositionally biased region" description="Basic and acidic residues" evidence="3">
    <location>
        <begin position="46"/>
        <end position="68"/>
    </location>
</feature>
<proteinExistence type="predicted"/>
<evidence type="ECO:0000256" key="3">
    <source>
        <dbReference type="SAM" id="MobiDB-lite"/>
    </source>
</evidence>
<accession>A0AAD8VUM4</accession>
<keyword evidence="1" id="KW-0539">Nucleus</keyword>
<dbReference type="AlphaFoldDB" id="A0AAD8VUM4"/>
<comment type="caution">
    <text evidence="5">The sequence shown here is derived from an EMBL/GenBank/DDBJ whole genome shotgun (WGS) entry which is preliminary data.</text>
</comment>
<dbReference type="PROSITE" id="PS51667">
    <property type="entry name" value="WRC"/>
    <property type="match status" value="1"/>
</dbReference>
<evidence type="ECO:0000256" key="1">
    <source>
        <dbReference type="ARBA" id="ARBA00023242"/>
    </source>
</evidence>
<evidence type="ECO:0000259" key="4">
    <source>
        <dbReference type="PROSITE" id="PS51667"/>
    </source>
</evidence>
<organism evidence="5 6">
    <name type="scientific">Lolium multiflorum</name>
    <name type="common">Italian ryegrass</name>
    <name type="synonym">Lolium perenne subsp. multiflorum</name>
    <dbReference type="NCBI Taxonomy" id="4521"/>
    <lineage>
        <taxon>Eukaryota</taxon>
        <taxon>Viridiplantae</taxon>
        <taxon>Streptophyta</taxon>
        <taxon>Embryophyta</taxon>
        <taxon>Tracheophyta</taxon>
        <taxon>Spermatophyta</taxon>
        <taxon>Magnoliopsida</taxon>
        <taxon>Liliopsida</taxon>
        <taxon>Poales</taxon>
        <taxon>Poaceae</taxon>
        <taxon>BOP clade</taxon>
        <taxon>Pooideae</taxon>
        <taxon>Poodae</taxon>
        <taxon>Poeae</taxon>
        <taxon>Poeae Chloroplast Group 2 (Poeae type)</taxon>
        <taxon>Loliodinae</taxon>
        <taxon>Loliinae</taxon>
        <taxon>Lolium</taxon>
    </lineage>
</organism>